<dbReference type="InterPro" id="IPR036397">
    <property type="entry name" value="RNaseH_sf"/>
</dbReference>
<dbReference type="SUPFAM" id="SSF53098">
    <property type="entry name" value="Ribonuclease H-like"/>
    <property type="match status" value="1"/>
</dbReference>
<dbReference type="Proteomes" id="UP000299102">
    <property type="component" value="Unassembled WGS sequence"/>
</dbReference>
<dbReference type="EMBL" id="BGZK01000485">
    <property type="protein sequence ID" value="GBP46525.1"/>
    <property type="molecule type" value="Genomic_DNA"/>
</dbReference>
<proteinExistence type="predicted"/>
<comment type="caution">
    <text evidence="1">The sequence shown here is derived from an EMBL/GenBank/DDBJ whole genome shotgun (WGS) entry which is preliminary data.</text>
</comment>
<gene>
    <name evidence="1" type="ORF">EVAR_45945_1</name>
</gene>
<protein>
    <recommendedName>
        <fullName evidence="3">RNase H type-1 domain-containing protein</fullName>
    </recommendedName>
</protein>
<keyword evidence="2" id="KW-1185">Reference proteome</keyword>
<dbReference type="OrthoDB" id="411823at2759"/>
<dbReference type="InterPro" id="IPR012337">
    <property type="entry name" value="RNaseH-like_sf"/>
</dbReference>
<organism evidence="1 2">
    <name type="scientific">Eumeta variegata</name>
    <name type="common">Bagworm moth</name>
    <name type="synonym">Eumeta japonica</name>
    <dbReference type="NCBI Taxonomy" id="151549"/>
    <lineage>
        <taxon>Eukaryota</taxon>
        <taxon>Metazoa</taxon>
        <taxon>Ecdysozoa</taxon>
        <taxon>Arthropoda</taxon>
        <taxon>Hexapoda</taxon>
        <taxon>Insecta</taxon>
        <taxon>Pterygota</taxon>
        <taxon>Neoptera</taxon>
        <taxon>Endopterygota</taxon>
        <taxon>Lepidoptera</taxon>
        <taxon>Glossata</taxon>
        <taxon>Ditrysia</taxon>
        <taxon>Tineoidea</taxon>
        <taxon>Psychidae</taxon>
        <taxon>Oiketicinae</taxon>
        <taxon>Eumeta</taxon>
    </lineage>
</organism>
<dbReference type="AlphaFoldDB" id="A0A4C1W8Q7"/>
<evidence type="ECO:0008006" key="3">
    <source>
        <dbReference type="Google" id="ProtNLM"/>
    </source>
</evidence>
<accession>A0A4C1W8Q7</accession>
<name>A0A4C1W8Q7_EUMVA</name>
<reference evidence="1 2" key="1">
    <citation type="journal article" date="2019" name="Commun. Biol.">
        <title>The bagworm genome reveals a unique fibroin gene that provides high tensile strength.</title>
        <authorList>
            <person name="Kono N."/>
            <person name="Nakamura H."/>
            <person name="Ohtoshi R."/>
            <person name="Tomita M."/>
            <person name="Numata K."/>
            <person name="Arakawa K."/>
        </authorList>
    </citation>
    <scope>NUCLEOTIDE SEQUENCE [LARGE SCALE GENOMIC DNA]</scope>
</reference>
<evidence type="ECO:0000313" key="2">
    <source>
        <dbReference type="Proteomes" id="UP000299102"/>
    </source>
</evidence>
<dbReference type="GO" id="GO:0003676">
    <property type="term" value="F:nucleic acid binding"/>
    <property type="evidence" value="ECO:0007669"/>
    <property type="project" value="InterPro"/>
</dbReference>
<sequence length="288" mass="32545">MLYASCVWAPATKKLGVRKMLDAVQRSIALEALRAHRTVSLHSVLIFSRLLAIDIRLEILVYFGDLLHPAHLPEIGYESVDDFDNGRLALVRPHIYTDGCRIEVKVGAALTEWRDGLVNIFGDSRSSLEVLTGPKIYHPLADEARCDISEIVAKGRTVRLFWVKAHAEIAINERANKLAGCAALTKKTAADYDRIPLSYDKRLVKAANLEECQERYAERSTGTITKCFFPFLTRSLNSLKLCLKSRKLLRDTVDSHITYLGRKNSQYCACDPTKEQDILHALKCHMFR</sequence>
<evidence type="ECO:0000313" key="1">
    <source>
        <dbReference type="EMBL" id="GBP46525.1"/>
    </source>
</evidence>
<dbReference type="Gene3D" id="3.30.420.10">
    <property type="entry name" value="Ribonuclease H-like superfamily/Ribonuclease H"/>
    <property type="match status" value="1"/>
</dbReference>